<evidence type="ECO:0000256" key="1">
    <source>
        <dbReference type="SAM" id="Coils"/>
    </source>
</evidence>
<sequence length="271" mass="31784">MEEENLTDHRYIYYELKGNAVPKKMTEKQKSITDWNAYNANVKIRLCKLEREERSSHKICTDIIREAYRNSTIKGPVGIKTVPYWWNASINDKRKECMEARRRYTRIAKLNTREDEKLKANEKYKAKKKELAKLIRLSKKEHWNKLEKYKAKKKELAKLIRLSKKEHWNKLCNDLNGDIWGEGYKIAVKGLKNFVPYDLPDKNKREIARRLFPCSSSGRQDYRTTTGRILAELKFTATELTEALNKMKTGKAPGLDGIPIEAIKETERANS</sequence>
<dbReference type="Proteomes" id="UP001458880">
    <property type="component" value="Unassembled WGS sequence"/>
</dbReference>
<name>A0AAW1L571_POPJA</name>
<evidence type="ECO:0000313" key="2">
    <source>
        <dbReference type="EMBL" id="KAK9728662.1"/>
    </source>
</evidence>
<keyword evidence="1" id="KW-0175">Coiled coil</keyword>
<reference evidence="2 3" key="1">
    <citation type="journal article" date="2024" name="BMC Genomics">
        <title>De novo assembly and annotation of Popillia japonica's genome with initial clues to its potential as an invasive pest.</title>
        <authorList>
            <person name="Cucini C."/>
            <person name="Boschi S."/>
            <person name="Funari R."/>
            <person name="Cardaioli E."/>
            <person name="Iannotti N."/>
            <person name="Marturano G."/>
            <person name="Paoli F."/>
            <person name="Bruttini M."/>
            <person name="Carapelli A."/>
            <person name="Frati F."/>
            <person name="Nardi F."/>
        </authorList>
    </citation>
    <scope>NUCLEOTIDE SEQUENCE [LARGE SCALE GENOMIC DNA]</scope>
    <source>
        <strain evidence="2">DMR45628</strain>
    </source>
</reference>
<keyword evidence="3" id="KW-1185">Reference proteome</keyword>
<organism evidence="2 3">
    <name type="scientific">Popillia japonica</name>
    <name type="common">Japanese beetle</name>
    <dbReference type="NCBI Taxonomy" id="7064"/>
    <lineage>
        <taxon>Eukaryota</taxon>
        <taxon>Metazoa</taxon>
        <taxon>Ecdysozoa</taxon>
        <taxon>Arthropoda</taxon>
        <taxon>Hexapoda</taxon>
        <taxon>Insecta</taxon>
        <taxon>Pterygota</taxon>
        <taxon>Neoptera</taxon>
        <taxon>Endopterygota</taxon>
        <taxon>Coleoptera</taxon>
        <taxon>Polyphaga</taxon>
        <taxon>Scarabaeiformia</taxon>
        <taxon>Scarabaeidae</taxon>
        <taxon>Rutelinae</taxon>
        <taxon>Popillia</taxon>
    </lineage>
</organism>
<evidence type="ECO:0000313" key="3">
    <source>
        <dbReference type="Proteomes" id="UP001458880"/>
    </source>
</evidence>
<gene>
    <name evidence="2" type="ORF">QE152_g17091</name>
</gene>
<protein>
    <recommendedName>
        <fullName evidence="4">Endonuclease-reverse transcriptase</fullName>
    </recommendedName>
</protein>
<proteinExistence type="predicted"/>
<evidence type="ECO:0008006" key="4">
    <source>
        <dbReference type="Google" id="ProtNLM"/>
    </source>
</evidence>
<feature type="coiled-coil region" evidence="1">
    <location>
        <begin position="110"/>
        <end position="166"/>
    </location>
</feature>
<dbReference type="EMBL" id="JASPKY010000168">
    <property type="protein sequence ID" value="KAK9728662.1"/>
    <property type="molecule type" value="Genomic_DNA"/>
</dbReference>
<dbReference type="AlphaFoldDB" id="A0AAW1L571"/>
<comment type="caution">
    <text evidence="2">The sequence shown here is derived from an EMBL/GenBank/DDBJ whole genome shotgun (WGS) entry which is preliminary data.</text>
</comment>
<accession>A0AAW1L571</accession>